<evidence type="ECO:0000256" key="1">
    <source>
        <dbReference type="ARBA" id="ARBA00004533"/>
    </source>
</evidence>
<keyword evidence="6" id="KW-0997">Cell inner membrane</keyword>
<evidence type="ECO:0000256" key="10">
    <source>
        <dbReference type="ARBA" id="ARBA00022989"/>
    </source>
</evidence>
<feature type="active site" description="For beta-ketoacyl synthase activity" evidence="17">
    <location>
        <position position="210"/>
    </location>
</feature>
<keyword evidence="19" id="KW-0732">Signal</keyword>
<dbReference type="Pfam" id="PF00109">
    <property type="entry name" value="ketoacyl-synt"/>
    <property type="match status" value="1"/>
</dbReference>
<proteinExistence type="inferred from homology"/>
<dbReference type="Pfam" id="PF02801">
    <property type="entry name" value="Ketoacyl-synt_C"/>
    <property type="match status" value="1"/>
</dbReference>
<dbReference type="InterPro" id="IPR000794">
    <property type="entry name" value="Beta-ketoacyl_synthase"/>
</dbReference>
<dbReference type="Proteomes" id="UP000664859">
    <property type="component" value="Unassembled WGS sequence"/>
</dbReference>
<comment type="caution">
    <text evidence="21">The sequence shown here is derived from an EMBL/GenBank/DDBJ whole genome shotgun (WGS) entry which is preliminary data.</text>
</comment>
<evidence type="ECO:0000256" key="16">
    <source>
        <dbReference type="PIRNR" id="PIRNR000447"/>
    </source>
</evidence>
<comment type="subcellular location">
    <subcellularLocation>
        <location evidence="1">Cell inner membrane</location>
    </subcellularLocation>
</comment>
<evidence type="ECO:0000256" key="3">
    <source>
        <dbReference type="ARBA" id="ARBA00022458"/>
    </source>
</evidence>
<dbReference type="InterPro" id="IPR017568">
    <property type="entry name" value="3-oxoacyl-ACP_synth-2"/>
</dbReference>
<evidence type="ECO:0000256" key="13">
    <source>
        <dbReference type="ARBA" id="ARBA00023160"/>
    </source>
</evidence>
<keyword evidence="11" id="KW-0443">Lipid metabolism</keyword>
<keyword evidence="5 16" id="KW-0444">Lipid biosynthesis</keyword>
<dbReference type="NCBIfam" id="TIGR03150">
    <property type="entry name" value="fabF"/>
    <property type="match status" value="1"/>
</dbReference>
<dbReference type="OrthoDB" id="5334845at2759"/>
<dbReference type="GO" id="GO:0004315">
    <property type="term" value="F:3-oxoacyl-[acyl-carrier-protein] synthase activity"/>
    <property type="evidence" value="ECO:0007669"/>
    <property type="project" value="InterPro"/>
</dbReference>
<evidence type="ECO:0000256" key="9">
    <source>
        <dbReference type="ARBA" id="ARBA00022832"/>
    </source>
</evidence>
<evidence type="ECO:0000256" key="4">
    <source>
        <dbReference type="ARBA" id="ARBA00022475"/>
    </source>
</evidence>
<evidence type="ECO:0000256" key="5">
    <source>
        <dbReference type="ARBA" id="ARBA00022516"/>
    </source>
</evidence>
<dbReference type="InterPro" id="IPR014031">
    <property type="entry name" value="Ketoacyl_synth_C"/>
</dbReference>
<dbReference type="Gene3D" id="3.40.47.10">
    <property type="match status" value="1"/>
</dbReference>
<protein>
    <recommendedName>
        <fullName evidence="16">3-oxoacyl-[acyl-carrier-protein] synthase</fullName>
    </recommendedName>
</protein>
<dbReference type="EMBL" id="JAFCMP010000068">
    <property type="protein sequence ID" value="KAG5188567.1"/>
    <property type="molecule type" value="Genomic_DNA"/>
</dbReference>
<dbReference type="PANTHER" id="PTHR11712">
    <property type="entry name" value="POLYKETIDE SYNTHASE-RELATED"/>
    <property type="match status" value="1"/>
</dbReference>
<evidence type="ECO:0000256" key="6">
    <source>
        <dbReference type="ARBA" id="ARBA00022519"/>
    </source>
</evidence>
<dbReference type="GO" id="GO:0005886">
    <property type="term" value="C:plasma membrane"/>
    <property type="evidence" value="ECO:0007669"/>
    <property type="project" value="UniProtKB-SubCell"/>
</dbReference>
<dbReference type="SUPFAM" id="SSF53901">
    <property type="entry name" value="Thiolase-like"/>
    <property type="match status" value="2"/>
</dbReference>
<dbReference type="PIRSF" id="PIRSF000447">
    <property type="entry name" value="KAS_II"/>
    <property type="match status" value="1"/>
</dbReference>
<evidence type="ECO:0000256" key="2">
    <source>
        <dbReference type="ARBA" id="ARBA00008467"/>
    </source>
</evidence>
<evidence type="ECO:0000313" key="22">
    <source>
        <dbReference type="Proteomes" id="UP000664859"/>
    </source>
</evidence>
<evidence type="ECO:0000313" key="21">
    <source>
        <dbReference type="EMBL" id="KAG5188567.1"/>
    </source>
</evidence>
<evidence type="ECO:0000256" key="17">
    <source>
        <dbReference type="PIRSR" id="PIRSR000447-1"/>
    </source>
</evidence>
<evidence type="ECO:0000256" key="15">
    <source>
        <dbReference type="ARBA" id="ARBA00037576"/>
    </source>
</evidence>
<dbReference type="FunFam" id="3.40.47.10:FF:000018">
    <property type="entry name" value="3-oxoacyl-[acyl-carrier-protein] synthase 2"/>
    <property type="match status" value="1"/>
</dbReference>
<evidence type="ECO:0000256" key="12">
    <source>
        <dbReference type="ARBA" id="ARBA00023136"/>
    </source>
</evidence>
<dbReference type="SMART" id="SM00825">
    <property type="entry name" value="PKS_KS"/>
    <property type="match status" value="1"/>
</dbReference>
<sequence length="465" mass="48405">MRPATLLCACLCGHAYAFLPPLSGTKLPNAQRYSQPRSAVRMAAEVDPKKRVVVTGMGVVSGCGKDADSFWEFLLAGKSSIARVEAFDVSEYKCQIGSEVRDFTAADYFTDKKSAKSNDRVTHFAMAAARLAIDDAGIDIRACGDRAGVMVGSAFGGMDTFEKQVLKLASSGPSKVSPFTIPALLGNTASGVIAIETGAKGPNFGLVSACATATHCIGESLKTIRAGEADVMIAGGAEAAITPLSYAGFCSLKAMATGYNDDPQRASRPFDKDRAGFVMAEGGGVLILESLEHAQKRGAKIYAELAGYGASGDAHHITSPAPDGAGLADAFERCLKSAGCDDKAQVTYINAHGTSTAYNDKFETMAIKRCFGEEGAKALYVSSTKGATGHALGAAGGLEAVACCKAIQTSTLPPTINYQTPDLENGLDLNYVPNKPITLDTVTGAISDNLGFGGHNAAIFFKKLE</sequence>
<gene>
    <name evidence="21" type="ORF">JKP88DRAFT_262276</name>
</gene>
<keyword evidence="3" id="KW-0536">Nodulation</keyword>
<dbReference type="CDD" id="cd00834">
    <property type="entry name" value="KAS_I_II"/>
    <property type="match status" value="1"/>
</dbReference>
<name>A0A835Z6H3_9STRA</name>
<dbReference type="InterPro" id="IPR020841">
    <property type="entry name" value="PKS_Beta-ketoAc_synthase_dom"/>
</dbReference>
<evidence type="ECO:0000256" key="7">
    <source>
        <dbReference type="ARBA" id="ARBA00022679"/>
    </source>
</evidence>
<dbReference type="GO" id="GO:0006633">
    <property type="term" value="P:fatty acid biosynthetic process"/>
    <property type="evidence" value="ECO:0007669"/>
    <property type="project" value="UniProtKB-KW"/>
</dbReference>
<evidence type="ECO:0000256" key="14">
    <source>
        <dbReference type="ARBA" id="ARBA00023315"/>
    </source>
</evidence>
<evidence type="ECO:0000256" key="19">
    <source>
        <dbReference type="SAM" id="SignalP"/>
    </source>
</evidence>
<reference evidence="21" key="1">
    <citation type="submission" date="2021-02" db="EMBL/GenBank/DDBJ databases">
        <title>First Annotated Genome of the Yellow-green Alga Tribonema minus.</title>
        <authorList>
            <person name="Mahan K.M."/>
        </authorList>
    </citation>
    <scope>NUCLEOTIDE SEQUENCE</scope>
    <source>
        <strain evidence="21">UTEX B ZZ1240</strain>
    </source>
</reference>
<dbReference type="InterPro" id="IPR016039">
    <property type="entry name" value="Thiolase-like"/>
</dbReference>
<keyword evidence="9" id="KW-0276">Fatty acid metabolism</keyword>
<comment type="similarity">
    <text evidence="2 16 18">Belongs to the thiolase-like superfamily. Beta-ketoacyl-ACP synthases family.</text>
</comment>
<keyword evidence="7 16" id="KW-0808">Transferase</keyword>
<keyword evidence="22" id="KW-1185">Reference proteome</keyword>
<dbReference type="AlphaFoldDB" id="A0A835Z6H3"/>
<dbReference type="PROSITE" id="PS52004">
    <property type="entry name" value="KS3_2"/>
    <property type="match status" value="1"/>
</dbReference>
<evidence type="ECO:0000256" key="8">
    <source>
        <dbReference type="ARBA" id="ARBA00022692"/>
    </source>
</evidence>
<accession>A0A835Z6H3</accession>
<feature type="chain" id="PRO_5032394121" description="3-oxoacyl-[acyl-carrier-protein] synthase" evidence="19">
    <location>
        <begin position="18"/>
        <end position="465"/>
    </location>
</feature>
<evidence type="ECO:0000259" key="20">
    <source>
        <dbReference type="PROSITE" id="PS52004"/>
    </source>
</evidence>
<dbReference type="NCBIfam" id="NF005589">
    <property type="entry name" value="PRK07314.1"/>
    <property type="match status" value="1"/>
</dbReference>
<keyword evidence="13 16" id="KW-0275">Fatty acid biosynthesis</keyword>
<dbReference type="PANTHER" id="PTHR11712:SF352">
    <property type="entry name" value="3-OXOACYL-[ACYL-CARRIER-PROTEIN] SYNTHASE"/>
    <property type="match status" value="1"/>
</dbReference>
<comment type="function">
    <text evidence="15">Proposed to synthesize NOD factor fatty acyl chain. Involved in the synthesis of a highly unsaturated fatty acid moiety, which forms part of a lipo-oligosaccharide that is responsible for host specificity.</text>
</comment>
<keyword evidence="12" id="KW-0472">Membrane</keyword>
<dbReference type="InterPro" id="IPR014030">
    <property type="entry name" value="Ketoacyl_synth_N"/>
</dbReference>
<keyword evidence="8" id="KW-0812">Transmembrane</keyword>
<feature type="domain" description="Ketosynthase family 3 (KS3)" evidence="20">
    <location>
        <begin position="49"/>
        <end position="463"/>
    </location>
</feature>
<evidence type="ECO:0000256" key="11">
    <source>
        <dbReference type="ARBA" id="ARBA00023098"/>
    </source>
</evidence>
<feature type="signal peptide" evidence="19">
    <location>
        <begin position="1"/>
        <end position="17"/>
    </location>
</feature>
<keyword evidence="14" id="KW-0012">Acyltransferase</keyword>
<dbReference type="InterPro" id="IPR018201">
    <property type="entry name" value="Ketoacyl_synth_AS"/>
</dbReference>
<keyword evidence="10" id="KW-1133">Transmembrane helix</keyword>
<organism evidence="21 22">
    <name type="scientific">Tribonema minus</name>
    <dbReference type="NCBI Taxonomy" id="303371"/>
    <lineage>
        <taxon>Eukaryota</taxon>
        <taxon>Sar</taxon>
        <taxon>Stramenopiles</taxon>
        <taxon>Ochrophyta</taxon>
        <taxon>PX clade</taxon>
        <taxon>Xanthophyceae</taxon>
        <taxon>Tribonematales</taxon>
        <taxon>Tribonemataceae</taxon>
        <taxon>Tribonema</taxon>
    </lineage>
</organism>
<dbReference type="PROSITE" id="PS00606">
    <property type="entry name" value="KS3_1"/>
    <property type="match status" value="1"/>
</dbReference>
<keyword evidence="4" id="KW-1003">Cell membrane</keyword>
<evidence type="ECO:0000256" key="18">
    <source>
        <dbReference type="RuleBase" id="RU003694"/>
    </source>
</evidence>